<dbReference type="EMBL" id="PKTG01000130">
    <property type="protein sequence ID" value="PLX15721.1"/>
    <property type="molecule type" value="Genomic_DNA"/>
</dbReference>
<reference evidence="2 3" key="1">
    <citation type="submission" date="2017-11" db="EMBL/GenBank/DDBJ databases">
        <title>Genome-resolved metagenomics identifies genetic mobility, metabolic interactions, and unexpected diversity in perchlorate-reducing communities.</title>
        <authorList>
            <person name="Barnum T.P."/>
            <person name="Figueroa I.A."/>
            <person name="Carlstrom C.I."/>
            <person name="Lucas L.N."/>
            <person name="Engelbrektson A.L."/>
            <person name="Coates J.D."/>
        </authorList>
    </citation>
    <scope>NUCLEOTIDE SEQUENCE [LARGE SCALE GENOMIC DNA]</scope>
    <source>
        <strain evidence="2">BM706</strain>
    </source>
</reference>
<feature type="transmembrane region" description="Helical" evidence="1">
    <location>
        <begin position="12"/>
        <end position="30"/>
    </location>
</feature>
<dbReference type="AlphaFoldDB" id="A0A2N5ZAL4"/>
<gene>
    <name evidence="2" type="ORF">C0601_12135</name>
</gene>
<dbReference type="Proteomes" id="UP000234857">
    <property type="component" value="Unassembled WGS sequence"/>
</dbReference>
<protein>
    <recommendedName>
        <fullName evidence="4">Type II secretion system protein GspG C-terminal domain-containing protein</fullName>
    </recommendedName>
</protein>
<comment type="caution">
    <text evidence="2">The sequence shown here is derived from an EMBL/GenBank/DDBJ whole genome shotgun (WGS) entry which is preliminary data.</text>
</comment>
<dbReference type="NCBIfam" id="TIGR02532">
    <property type="entry name" value="IV_pilin_GFxxxE"/>
    <property type="match status" value="1"/>
</dbReference>
<dbReference type="Gene3D" id="3.30.700.10">
    <property type="entry name" value="Glycoprotein, Type 4 Pilin"/>
    <property type="match status" value="1"/>
</dbReference>
<name>A0A2N5ZAL4_MUIH1</name>
<accession>A0A2N5ZAL4</accession>
<evidence type="ECO:0000313" key="2">
    <source>
        <dbReference type="EMBL" id="PLX15721.1"/>
    </source>
</evidence>
<keyword evidence="1" id="KW-1133">Transmembrane helix</keyword>
<evidence type="ECO:0000313" key="3">
    <source>
        <dbReference type="Proteomes" id="UP000234857"/>
    </source>
</evidence>
<organism evidence="2 3">
    <name type="scientific">Muiribacterium halophilum</name>
    <dbReference type="NCBI Taxonomy" id="2053465"/>
    <lineage>
        <taxon>Bacteria</taxon>
        <taxon>Candidatus Muiribacteriota</taxon>
        <taxon>Candidatus Muiribacteriia</taxon>
        <taxon>Candidatus Muiribacteriales</taxon>
        <taxon>Candidatus Muiribacteriaceae</taxon>
        <taxon>Candidatus Muiribacterium</taxon>
    </lineage>
</organism>
<keyword evidence="1" id="KW-0472">Membrane</keyword>
<dbReference type="Pfam" id="PF07963">
    <property type="entry name" value="N_methyl"/>
    <property type="match status" value="1"/>
</dbReference>
<proteinExistence type="predicted"/>
<dbReference type="InterPro" id="IPR045584">
    <property type="entry name" value="Pilin-like"/>
</dbReference>
<keyword evidence="1" id="KW-0812">Transmembrane</keyword>
<dbReference type="PANTHER" id="PTHR30093:SF47">
    <property type="entry name" value="TYPE IV PILUS NON-CORE MINOR PILIN PILE"/>
    <property type="match status" value="1"/>
</dbReference>
<dbReference type="PANTHER" id="PTHR30093">
    <property type="entry name" value="GENERAL SECRETION PATHWAY PROTEIN G"/>
    <property type="match status" value="1"/>
</dbReference>
<evidence type="ECO:0000256" key="1">
    <source>
        <dbReference type="SAM" id="Phobius"/>
    </source>
</evidence>
<dbReference type="SUPFAM" id="SSF54523">
    <property type="entry name" value="Pili subunits"/>
    <property type="match status" value="1"/>
</dbReference>
<evidence type="ECO:0008006" key="4">
    <source>
        <dbReference type="Google" id="ProtNLM"/>
    </source>
</evidence>
<dbReference type="InterPro" id="IPR012902">
    <property type="entry name" value="N_methyl_site"/>
</dbReference>
<sequence>MFNLFRNKGFTLIELMAVTAIITLLAYSSIPFGETLYQNVREEKTINTLEKIRTALDAYYRDHGKYPIIPTFTETDSTTLRFTALQTLERELTGKEIVDFPDRDKIKSQRIYINEIPPNPYTGKKEDWEIRDSYLGTWRPINEAMNPATASSVGVYGTGGEGSTGVYSEVMTTTVTLGVAAPTVVTEINTAASNLGGYPVNIFQWKGGPVLGTASNATDVTNLLNAKGWPDGNYEVARTVNATSTYDNVSNVYKTRDIFDIRFPKYLHKIIEKGNRDRDLSEF</sequence>